<reference evidence="1 2" key="1">
    <citation type="submission" date="2021-06" db="EMBL/GenBank/DDBJ databases">
        <title>Caerostris extrusa draft genome.</title>
        <authorList>
            <person name="Kono N."/>
            <person name="Arakawa K."/>
        </authorList>
    </citation>
    <scope>NUCLEOTIDE SEQUENCE [LARGE SCALE GENOMIC DNA]</scope>
</reference>
<accession>A0AAV4T1V0</accession>
<name>A0AAV4T1V0_CAEEX</name>
<comment type="caution">
    <text evidence="1">The sequence shown here is derived from an EMBL/GenBank/DDBJ whole genome shotgun (WGS) entry which is preliminary data.</text>
</comment>
<dbReference type="EMBL" id="BPLR01010351">
    <property type="protein sequence ID" value="GIY38735.1"/>
    <property type="molecule type" value="Genomic_DNA"/>
</dbReference>
<proteinExistence type="predicted"/>
<organism evidence="1 2">
    <name type="scientific">Caerostris extrusa</name>
    <name type="common">Bark spider</name>
    <name type="synonym">Caerostris bankana</name>
    <dbReference type="NCBI Taxonomy" id="172846"/>
    <lineage>
        <taxon>Eukaryota</taxon>
        <taxon>Metazoa</taxon>
        <taxon>Ecdysozoa</taxon>
        <taxon>Arthropoda</taxon>
        <taxon>Chelicerata</taxon>
        <taxon>Arachnida</taxon>
        <taxon>Araneae</taxon>
        <taxon>Araneomorphae</taxon>
        <taxon>Entelegynae</taxon>
        <taxon>Araneoidea</taxon>
        <taxon>Araneidae</taxon>
        <taxon>Caerostris</taxon>
    </lineage>
</organism>
<dbReference type="Proteomes" id="UP001054945">
    <property type="component" value="Unassembled WGS sequence"/>
</dbReference>
<evidence type="ECO:0000313" key="2">
    <source>
        <dbReference type="Proteomes" id="UP001054945"/>
    </source>
</evidence>
<evidence type="ECO:0000313" key="1">
    <source>
        <dbReference type="EMBL" id="GIY38735.1"/>
    </source>
</evidence>
<dbReference type="AlphaFoldDB" id="A0AAV4T1V0"/>
<protein>
    <submittedName>
        <fullName evidence="1">Uncharacterized protein</fullName>
    </submittedName>
</protein>
<gene>
    <name evidence="1" type="ORF">CEXT_696751</name>
</gene>
<keyword evidence="2" id="KW-1185">Reference proteome</keyword>
<sequence>MWDLVDILISKQKKPSAPEISVCLRCRQGEGKDYDHNRLFHKPPLPPLMLCRPLSSDASIVSKAILQCSKILKPRLHRKLFSHLLLFSFKHLSRSYCLEGSRIRLPLCQPVI</sequence>